<organism evidence="1 2">
    <name type="scientific">Lactuca sativa</name>
    <name type="common">Garden lettuce</name>
    <dbReference type="NCBI Taxonomy" id="4236"/>
    <lineage>
        <taxon>Eukaryota</taxon>
        <taxon>Viridiplantae</taxon>
        <taxon>Streptophyta</taxon>
        <taxon>Embryophyta</taxon>
        <taxon>Tracheophyta</taxon>
        <taxon>Spermatophyta</taxon>
        <taxon>Magnoliopsida</taxon>
        <taxon>eudicotyledons</taxon>
        <taxon>Gunneridae</taxon>
        <taxon>Pentapetalae</taxon>
        <taxon>asterids</taxon>
        <taxon>campanulids</taxon>
        <taxon>Asterales</taxon>
        <taxon>Asteraceae</taxon>
        <taxon>Cichorioideae</taxon>
        <taxon>Cichorieae</taxon>
        <taxon>Lactucinae</taxon>
        <taxon>Lactuca</taxon>
    </lineage>
</organism>
<reference evidence="1 2" key="1">
    <citation type="journal article" date="2017" name="Nat. Commun.">
        <title>Genome assembly with in vitro proximity ligation data and whole-genome triplication in lettuce.</title>
        <authorList>
            <person name="Reyes-Chin-Wo S."/>
            <person name="Wang Z."/>
            <person name="Yang X."/>
            <person name="Kozik A."/>
            <person name="Arikit S."/>
            <person name="Song C."/>
            <person name="Xia L."/>
            <person name="Froenicke L."/>
            <person name="Lavelle D.O."/>
            <person name="Truco M.J."/>
            <person name="Xia R."/>
            <person name="Zhu S."/>
            <person name="Xu C."/>
            <person name="Xu H."/>
            <person name="Xu X."/>
            <person name="Cox K."/>
            <person name="Korf I."/>
            <person name="Meyers B.C."/>
            <person name="Michelmore R.W."/>
        </authorList>
    </citation>
    <scope>NUCLEOTIDE SEQUENCE [LARGE SCALE GENOMIC DNA]</scope>
    <source>
        <strain evidence="2">cv. Salinas</strain>
        <tissue evidence="1">Seedlings</tissue>
    </source>
</reference>
<sequence length="217" mass="25379">MDNLVLNFRMLHKLSWHISDDDEEEANNEKYKDVVFPVHNENQEWEQNGASFGCVSSTMRSKMDIIYGMKKVIIKGYWRNVFKARKISRIKVVPLGCRPLGHNCARVFIFGSIDTYKWIGNHFIIQILHKLNMSIRKLKAKCWTMKKCKEVCISGDSGFFKRTLCKNMELWRKYKRTNPGSTVKMDVNVMPDGTTYFSKLYVSLSPFRLMDVEDVAN</sequence>
<dbReference type="AlphaFoldDB" id="A0A9R1UQP3"/>
<gene>
    <name evidence="1" type="ORF">LSAT_V11C800395320</name>
</gene>
<name>A0A9R1UQP3_LACSA</name>
<proteinExistence type="predicted"/>
<keyword evidence="2" id="KW-1185">Reference proteome</keyword>
<dbReference type="Proteomes" id="UP000235145">
    <property type="component" value="Unassembled WGS sequence"/>
</dbReference>
<dbReference type="EMBL" id="NBSK02000008">
    <property type="protein sequence ID" value="KAJ0191198.1"/>
    <property type="molecule type" value="Genomic_DNA"/>
</dbReference>
<evidence type="ECO:0000313" key="2">
    <source>
        <dbReference type="Proteomes" id="UP000235145"/>
    </source>
</evidence>
<comment type="caution">
    <text evidence="1">The sequence shown here is derived from an EMBL/GenBank/DDBJ whole genome shotgun (WGS) entry which is preliminary data.</text>
</comment>
<accession>A0A9R1UQP3</accession>
<protein>
    <submittedName>
        <fullName evidence="1">Uncharacterized protein</fullName>
    </submittedName>
</protein>
<evidence type="ECO:0000313" key="1">
    <source>
        <dbReference type="EMBL" id="KAJ0191198.1"/>
    </source>
</evidence>